<keyword evidence="3" id="KW-1185">Reference proteome</keyword>
<gene>
    <name evidence="2" type="ORF">Poly59_31450</name>
</gene>
<proteinExistence type="predicted"/>
<sequence>MVCFLVCLRVFRPFPLMRNVRLAKLMHRFLQFSIAALLIAIAIFAAGFGFFRFFNQRLTVVDEPASGEGYVGRGTYFQGTQLMARVSRSDILVSTRWKPDAQNPPVSARRAIAIANRAIRSVGNIDPLGMEFRNAELTRYEGDIWYWTVFLDEAAGSNDEGFQSGYPIIVLMDERVAVPRPFMQRNYVESESQLGWNIGSTLLDFDEP</sequence>
<dbReference type="Proteomes" id="UP000317977">
    <property type="component" value="Unassembled WGS sequence"/>
</dbReference>
<evidence type="ECO:0000313" key="3">
    <source>
        <dbReference type="Proteomes" id="UP000317977"/>
    </source>
</evidence>
<accession>A0A5C6ER85</accession>
<name>A0A5C6ER85_9BACT</name>
<feature type="transmembrane region" description="Helical" evidence="1">
    <location>
        <begin position="29"/>
        <end position="51"/>
    </location>
</feature>
<comment type="caution">
    <text evidence="2">The sequence shown here is derived from an EMBL/GenBank/DDBJ whole genome shotgun (WGS) entry which is preliminary data.</text>
</comment>
<protein>
    <submittedName>
        <fullName evidence="2">Uncharacterized protein</fullName>
    </submittedName>
</protein>
<keyword evidence="1" id="KW-1133">Transmembrane helix</keyword>
<dbReference type="AlphaFoldDB" id="A0A5C6ER85"/>
<evidence type="ECO:0000256" key="1">
    <source>
        <dbReference type="SAM" id="Phobius"/>
    </source>
</evidence>
<evidence type="ECO:0000313" key="2">
    <source>
        <dbReference type="EMBL" id="TWU51552.1"/>
    </source>
</evidence>
<dbReference type="EMBL" id="SJPX01000003">
    <property type="protein sequence ID" value="TWU51552.1"/>
    <property type="molecule type" value="Genomic_DNA"/>
</dbReference>
<organism evidence="2 3">
    <name type="scientific">Rubripirellula reticaptiva</name>
    <dbReference type="NCBI Taxonomy" id="2528013"/>
    <lineage>
        <taxon>Bacteria</taxon>
        <taxon>Pseudomonadati</taxon>
        <taxon>Planctomycetota</taxon>
        <taxon>Planctomycetia</taxon>
        <taxon>Pirellulales</taxon>
        <taxon>Pirellulaceae</taxon>
        <taxon>Rubripirellula</taxon>
    </lineage>
</organism>
<reference evidence="2 3" key="1">
    <citation type="submission" date="2019-02" db="EMBL/GenBank/DDBJ databases">
        <title>Deep-cultivation of Planctomycetes and their phenomic and genomic characterization uncovers novel biology.</title>
        <authorList>
            <person name="Wiegand S."/>
            <person name="Jogler M."/>
            <person name="Boedeker C."/>
            <person name="Pinto D."/>
            <person name="Vollmers J."/>
            <person name="Rivas-Marin E."/>
            <person name="Kohn T."/>
            <person name="Peeters S.H."/>
            <person name="Heuer A."/>
            <person name="Rast P."/>
            <person name="Oberbeckmann S."/>
            <person name="Bunk B."/>
            <person name="Jeske O."/>
            <person name="Meyerdierks A."/>
            <person name="Storesund J.E."/>
            <person name="Kallscheuer N."/>
            <person name="Luecker S."/>
            <person name="Lage O.M."/>
            <person name="Pohl T."/>
            <person name="Merkel B.J."/>
            <person name="Hornburger P."/>
            <person name="Mueller R.-W."/>
            <person name="Bruemmer F."/>
            <person name="Labrenz M."/>
            <person name="Spormann A.M."/>
            <person name="Op Den Camp H."/>
            <person name="Overmann J."/>
            <person name="Amann R."/>
            <person name="Jetten M.S.M."/>
            <person name="Mascher T."/>
            <person name="Medema M.H."/>
            <person name="Devos D.P."/>
            <person name="Kaster A.-K."/>
            <person name="Ovreas L."/>
            <person name="Rohde M."/>
            <person name="Galperin M.Y."/>
            <person name="Jogler C."/>
        </authorList>
    </citation>
    <scope>NUCLEOTIDE SEQUENCE [LARGE SCALE GENOMIC DNA]</scope>
    <source>
        <strain evidence="2 3">Poly59</strain>
    </source>
</reference>
<keyword evidence="1" id="KW-0812">Transmembrane</keyword>
<keyword evidence="1" id="KW-0472">Membrane</keyword>